<keyword evidence="1" id="KW-0812">Transmembrane</keyword>
<dbReference type="STRING" id="3988.B9RI79"/>
<dbReference type="Gene3D" id="1.20.1250.20">
    <property type="entry name" value="MFS general substrate transporter like domains"/>
    <property type="match status" value="2"/>
</dbReference>
<dbReference type="GO" id="GO:0016020">
    <property type="term" value="C:membrane"/>
    <property type="evidence" value="ECO:0000318"/>
    <property type="project" value="GO_Central"/>
</dbReference>
<keyword evidence="1" id="KW-0472">Membrane</keyword>
<feature type="transmembrane region" description="Helical" evidence="1">
    <location>
        <begin position="352"/>
        <end position="372"/>
    </location>
</feature>
<organism evidence="2 3">
    <name type="scientific">Ricinus communis</name>
    <name type="common">Castor bean</name>
    <dbReference type="NCBI Taxonomy" id="3988"/>
    <lineage>
        <taxon>Eukaryota</taxon>
        <taxon>Viridiplantae</taxon>
        <taxon>Streptophyta</taxon>
        <taxon>Embryophyta</taxon>
        <taxon>Tracheophyta</taxon>
        <taxon>Spermatophyta</taxon>
        <taxon>Magnoliopsida</taxon>
        <taxon>eudicotyledons</taxon>
        <taxon>Gunneridae</taxon>
        <taxon>Pentapetalae</taxon>
        <taxon>rosids</taxon>
        <taxon>fabids</taxon>
        <taxon>Malpighiales</taxon>
        <taxon>Euphorbiaceae</taxon>
        <taxon>Acalyphoideae</taxon>
        <taxon>Acalypheae</taxon>
        <taxon>Ricinus</taxon>
    </lineage>
</organism>
<evidence type="ECO:0000313" key="2">
    <source>
        <dbReference type="EMBL" id="EEF48851.1"/>
    </source>
</evidence>
<dbReference type="GO" id="GO:0022857">
    <property type="term" value="F:transmembrane transporter activity"/>
    <property type="evidence" value="ECO:0000318"/>
    <property type="project" value="GO_Central"/>
</dbReference>
<dbReference type="Proteomes" id="UP000008311">
    <property type="component" value="Unassembled WGS sequence"/>
</dbReference>
<dbReference type="eggNOG" id="KOG1237">
    <property type="taxonomic scope" value="Eukaryota"/>
</dbReference>
<evidence type="ECO:0000313" key="3">
    <source>
        <dbReference type="Proteomes" id="UP000008311"/>
    </source>
</evidence>
<feature type="transmembrane region" description="Helical" evidence="1">
    <location>
        <begin position="13"/>
        <end position="33"/>
    </location>
</feature>
<dbReference type="PANTHER" id="PTHR11654">
    <property type="entry name" value="OLIGOPEPTIDE TRANSPORTER-RELATED"/>
    <property type="match status" value="1"/>
</dbReference>
<dbReference type="AlphaFoldDB" id="B9RI79"/>
<accession>B9RI79</accession>
<dbReference type="InterPro" id="IPR036259">
    <property type="entry name" value="MFS_trans_sf"/>
</dbReference>
<protein>
    <submittedName>
        <fullName evidence="2">Oligopeptide transporter, putative</fullName>
    </submittedName>
</protein>
<sequence length="463" mass="52422">MQSFQLIPSLVRFALYQLIALHELFSSISFRLASRCEVWRRYSICVCKSAVVISGLQFGGELVDVVVVRVLKTYLTDTWKTDNILLKSATLVNYQKGLSATLVIIMAFLSDTKIGLKHINYLSTIYIFGLAVLTVVSLIPQVEFGIGHIIAVVFLAAGKAIVQPAKIFMSDQLRAHEPKHDIGENRLEARTKVWCLAAQLLTAAPIFLLSRCSCMAPAFTIAKNQQLSTEKRLSGSQLPNLPHYRMNVSEESSYFVPSNGIRQPPYSCFLCCQGRFPEKASQVEVHRLEVVRDNGLLHKPEETIPMSTWWLAPQFCIFGVMERLAVDGLDDFFSEQVPEKPLENYGSVFKEFIIGVGNFIGVMCVHAAGTWFRHTLNLSHLDKYYTVMAIICSINFCFYSYVLSLYWQNLSGEEEQVLLMCFEHSFRSDCVIAYRKSYKQSKERSKSSAASDFWYFDGICGVR</sequence>
<keyword evidence="1" id="KW-1133">Transmembrane helix</keyword>
<dbReference type="EMBL" id="EQ973781">
    <property type="protein sequence ID" value="EEF48851.1"/>
    <property type="molecule type" value="Genomic_DNA"/>
</dbReference>
<dbReference type="InParanoid" id="B9RI79"/>
<evidence type="ECO:0000256" key="1">
    <source>
        <dbReference type="SAM" id="Phobius"/>
    </source>
</evidence>
<name>B9RI79_RICCO</name>
<gene>
    <name evidence="2" type="ORF">RCOM_1576940</name>
</gene>
<keyword evidence="3" id="KW-1185">Reference proteome</keyword>
<dbReference type="GO" id="GO:0055085">
    <property type="term" value="P:transmembrane transport"/>
    <property type="evidence" value="ECO:0000318"/>
    <property type="project" value="GO_Central"/>
</dbReference>
<feature type="transmembrane region" description="Helical" evidence="1">
    <location>
        <begin position="145"/>
        <end position="162"/>
    </location>
</feature>
<feature type="transmembrane region" description="Helical" evidence="1">
    <location>
        <begin position="121"/>
        <end position="139"/>
    </location>
</feature>
<reference evidence="3" key="1">
    <citation type="journal article" date="2010" name="Nat. Biotechnol.">
        <title>Draft genome sequence of the oilseed species Ricinus communis.</title>
        <authorList>
            <person name="Chan A.P."/>
            <person name="Crabtree J."/>
            <person name="Zhao Q."/>
            <person name="Lorenzi H."/>
            <person name="Orvis J."/>
            <person name="Puiu D."/>
            <person name="Melake-Berhan A."/>
            <person name="Jones K.M."/>
            <person name="Redman J."/>
            <person name="Chen G."/>
            <person name="Cahoon E.B."/>
            <person name="Gedil M."/>
            <person name="Stanke M."/>
            <person name="Haas B.J."/>
            <person name="Wortman J.R."/>
            <person name="Fraser-Liggett C.M."/>
            <person name="Ravel J."/>
            <person name="Rabinowicz P.D."/>
        </authorList>
    </citation>
    <scope>NUCLEOTIDE SEQUENCE [LARGE SCALE GENOMIC DNA]</scope>
    <source>
        <strain evidence="3">cv. Hale</strain>
    </source>
</reference>
<feature type="transmembrane region" description="Helical" evidence="1">
    <location>
        <begin position="384"/>
        <end position="407"/>
    </location>
</feature>
<proteinExistence type="predicted"/>